<name>A0A830F9P9_9EURY</name>
<comment type="caution">
    <text evidence="8">The sequence shown here is derived from an EMBL/GenBank/DDBJ whole genome shotgun (WGS) entry which is preliminary data.</text>
</comment>
<dbReference type="InterPro" id="IPR013971">
    <property type="entry name" value="HalX_domain"/>
</dbReference>
<dbReference type="GO" id="GO:0000976">
    <property type="term" value="F:transcription cis-regulatory region binding"/>
    <property type="evidence" value="ECO:0007669"/>
    <property type="project" value="TreeGrafter"/>
</dbReference>
<keyword evidence="4 8" id="KW-0238">DNA-binding</keyword>
<dbReference type="RefSeq" id="WP_188976457.1">
    <property type="nucleotide sequence ID" value="NZ_BMPG01000001.1"/>
</dbReference>
<dbReference type="Pfam" id="PF08663">
    <property type="entry name" value="HalX"/>
    <property type="match status" value="1"/>
</dbReference>
<reference evidence="8" key="1">
    <citation type="journal article" date="2014" name="Int. J. Syst. Evol. Microbiol.">
        <title>Complete genome sequence of Corynebacterium casei LMG S-19264T (=DSM 44701T), isolated from a smear-ripened cheese.</title>
        <authorList>
            <consortium name="US DOE Joint Genome Institute (JGI-PGF)"/>
            <person name="Walter F."/>
            <person name="Albersmeier A."/>
            <person name="Kalinowski J."/>
            <person name="Ruckert C."/>
        </authorList>
    </citation>
    <scope>NUCLEOTIDE SEQUENCE</scope>
    <source>
        <strain evidence="8">JCM 19596</strain>
    </source>
</reference>
<dbReference type="InterPro" id="IPR039420">
    <property type="entry name" value="WalR-like"/>
</dbReference>
<dbReference type="EMBL" id="BMPG01000001">
    <property type="protein sequence ID" value="GGL53857.1"/>
    <property type="molecule type" value="Genomic_DNA"/>
</dbReference>
<dbReference type="GO" id="GO:0000156">
    <property type="term" value="F:phosphorelay response regulator activity"/>
    <property type="evidence" value="ECO:0007669"/>
    <property type="project" value="TreeGrafter"/>
</dbReference>
<feature type="domain" description="Response regulatory" evidence="7">
    <location>
        <begin position="15"/>
        <end position="124"/>
    </location>
</feature>
<dbReference type="PROSITE" id="PS50110">
    <property type="entry name" value="RESPONSE_REGULATORY"/>
    <property type="match status" value="1"/>
</dbReference>
<dbReference type="PANTHER" id="PTHR48111:SF1">
    <property type="entry name" value="TWO-COMPONENT RESPONSE REGULATOR ORR33"/>
    <property type="match status" value="1"/>
</dbReference>
<dbReference type="GO" id="GO:0005829">
    <property type="term" value="C:cytosol"/>
    <property type="evidence" value="ECO:0007669"/>
    <property type="project" value="TreeGrafter"/>
</dbReference>
<gene>
    <name evidence="8" type="ORF">GCM10009039_10040</name>
</gene>
<keyword evidence="1 6" id="KW-0597">Phosphoprotein</keyword>
<evidence type="ECO:0000313" key="9">
    <source>
        <dbReference type="Proteomes" id="UP000607197"/>
    </source>
</evidence>
<organism evidence="8 9">
    <name type="scientific">Halocalculus aciditolerans</name>
    <dbReference type="NCBI Taxonomy" id="1383812"/>
    <lineage>
        <taxon>Archaea</taxon>
        <taxon>Methanobacteriati</taxon>
        <taxon>Methanobacteriota</taxon>
        <taxon>Stenosarchaea group</taxon>
        <taxon>Halobacteria</taxon>
        <taxon>Halobacteriales</taxon>
        <taxon>Halobacteriaceae</taxon>
        <taxon>Halocalculus</taxon>
    </lineage>
</organism>
<protein>
    <submittedName>
        <fullName evidence="8">DNA-binding protein</fullName>
    </submittedName>
</protein>
<accession>A0A830F9P9</accession>
<dbReference type="Proteomes" id="UP000607197">
    <property type="component" value="Unassembled WGS sequence"/>
</dbReference>
<evidence type="ECO:0000256" key="6">
    <source>
        <dbReference type="PROSITE-ProRule" id="PRU00169"/>
    </source>
</evidence>
<evidence type="ECO:0000256" key="3">
    <source>
        <dbReference type="ARBA" id="ARBA00023015"/>
    </source>
</evidence>
<dbReference type="AlphaFoldDB" id="A0A830F9P9"/>
<reference evidence="8" key="2">
    <citation type="submission" date="2020-09" db="EMBL/GenBank/DDBJ databases">
        <authorList>
            <person name="Sun Q."/>
            <person name="Ohkuma M."/>
        </authorList>
    </citation>
    <scope>NUCLEOTIDE SEQUENCE</scope>
    <source>
        <strain evidence="8">JCM 19596</strain>
    </source>
</reference>
<keyword evidence="9" id="KW-1185">Reference proteome</keyword>
<evidence type="ECO:0000313" key="8">
    <source>
        <dbReference type="EMBL" id="GGL53857.1"/>
    </source>
</evidence>
<dbReference type="SMART" id="SM00448">
    <property type="entry name" value="REC"/>
    <property type="match status" value="1"/>
</dbReference>
<proteinExistence type="predicted"/>
<keyword evidence="2" id="KW-0902">Two-component regulatory system</keyword>
<evidence type="ECO:0000256" key="4">
    <source>
        <dbReference type="ARBA" id="ARBA00023125"/>
    </source>
</evidence>
<evidence type="ECO:0000256" key="2">
    <source>
        <dbReference type="ARBA" id="ARBA00023012"/>
    </source>
</evidence>
<dbReference type="PANTHER" id="PTHR48111">
    <property type="entry name" value="REGULATOR OF RPOS"/>
    <property type="match status" value="1"/>
</dbReference>
<evidence type="ECO:0000259" key="7">
    <source>
        <dbReference type="PROSITE" id="PS50110"/>
    </source>
</evidence>
<sequence length="196" mass="21538">MSNSQSDVTPNENPEILVVEDDEALAEAMAVWLGAEYDVTTATDAATARASVHDGLDAILLDRNLPDASGGDVLRAIRDDGYTVPVAMVTGVEPDADDAALPFDDYLVKPATRSDLTDLVERLRRRGRYDDAFRDYYALVTKRATLRTSNADGELAASTDYRELETRIAERERRLDDAVTAIDEHDDVAAIFEKLS</sequence>
<dbReference type="SUPFAM" id="SSF52172">
    <property type="entry name" value="CheY-like"/>
    <property type="match status" value="1"/>
</dbReference>
<dbReference type="InterPro" id="IPR011006">
    <property type="entry name" value="CheY-like_superfamily"/>
</dbReference>
<evidence type="ECO:0000256" key="1">
    <source>
        <dbReference type="ARBA" id="ARBA00022553"/>
    </source>
</evidence>
<dbReference type="InterPro" id="IPR001789">
    <property type="entry name" value="Sig_transdc_resp-reg_receiver"/>
</dbReference>
<evidence type="ECO:0000256" key="5">
    <source>
        <dbReference type="ARBA" id="ARBA00023163"/>
    </source>
</evidence>
<dbReference type="GO" id="GO:0032993">
    <property type="term" value="C:protein-DNA complex"/>
    <property type="evidence" value="ECO:0007669"/>
    <property type="project" value="TreeGrafter"/>
</dbReference>
<dbReference type="GO" id="GO:0006355">
    <property type="term" value="P:regulation of DNA-templated transcription"/>
    <property type="evidence" value="ECO:0007669"/>
    <property type="project" value="TreeGrafter"/>
</dbReference>
<dbReference type="Gene3D" id="3.40.50.2300">
    <property type="match status" value="1"/>
</dbReference>
<dbReference type="OrthoDB" id="86314at2157"/>
<feature type="modified residue" description="4-aspartylphosphate" evidence="6">
    <location>
        <position position="62"/>
    </location>
</feature>
<keyword evidence="5" id="KW-0804">Transcription</keyword>
<keyword evidence="3" id="KW-0805">Transcription regulation</keyword>
<dbReference type="Pfam" id="PF00072">
    <property type="entry name" value="Response_reg"/>
    <property type="match status" value="1"/>
</dbReference>